<proteinExistence type="inferred from homology"/>
<evidence type="ECO:0000256" key="2">
    <source>
        <dbReference type="RuleBase" id="RU003616"/>
    </source>
</evidence>
<dbReference type="EMBL" id="LXJU01000125">
    <property type="protein sequence ID" value="OGE46732.1"/>
    <property type="molecule type" value="Genomic_DNA"/>
</dbReference>
<evidence type="ECO:0000313" key="5">
    <source>
        <dbReference type="EMBL" id="OGE46728.1"/>
    </source>
</evidence>
<dbReference type="EMBL" id="LXJU01000131">
    <property type="protein sequence ID" value="OGE46706.1"/>
    <property type="molecule type" value="Genomic_DNA"/>
</dbReference>
<evidence type="ECO:0000313" key="6">
    <source>
        <dbReference type="EMBL" id="OGE46732.1"/>
    </source>
</evidence>
<dbReference type="PROSITE" id="PS01031">
    <property type="entry name" value="SHSP"/>
    <property type="match status" value="1"/>
</dbReference>
<dbReference type="CDD" id="cd06464">
    <property type="entry name" value="ACD_sHsps-like"/>
    <property type="match status" value="1"/>
</dbReference>
<protein>
    <recommendedName>
        <fullName evidence="3">SHSP domain-containing protein</fullName>
    </recommendedName>
</protein>
<evidence type="ECO:0000313" key="7">
    <source>
        <dbReference type="EMBL" id="OGE46760.1"/>
    </source>
</evidence>
<feature type="domain" description="SHSP" evidence="3">
    <location>
        <begin position="34"/>
        <end position="149"/>
    </location>
</feature>
<accession>A0A1F5L0X5</accession>
<reference evidence="4 8" key="1">
    <citation type="journal article" date="2016" name="Sci. Rep.">
        <title>Penicillium arizonense, a new, genome sequenced fungal species, reveals a high chemical diversity in secreted metabolites.</title>
        <authorList>
            <person name="Grijseels S."/>
            <person name="Nielsen J.C."/>
            <person name="Randelovic M."/>
            <person name="Nielsen J."/>
            <person name="Nielsen K.F."/>
            <person name="Workman M."/>
            <person name="Frisvad J.C."/>
        </authorList>
    </citation>
    <scope>NUCLEOTIDE SEQUENCE [LARGE SCALE GENOMIC DNA]</scope>
    <source>
        <strain evidence="4 8">CBS 141311</strain>
    </source>
</reference>
<name>A0A1F5L0X5_PENAI</name>
<evidence type="ECO:0000259" key="3">
    <source>
        <dbReference type="PROSITE" id="PS01031"/>
    </source>
</evidence>
<sequence>MNLLRVSLPSCGDFSHLFRLLDHYDVHRSNRSRSAASSFFPRLDVRESGDSYHLDGELPGLAQKDTDIEFSDPQTLIVKGHTALEYQTSRTDLPIASGPASDRSANSNALPHFRARVDQDNVKASLKNGILFVLVPKTAAPAIKKITIE</sequence>
<dbReference type="EMBL" id="LXJU01000118">
    <property type="protein sequence ID" value="OGE46760.1"/>
    <property type="molecule type" value="Genomic_DNA"/>
</dbReference>
<evidence type="ECO:0000313" key="4">
    <source>
        <dbReference type="EMBL" id="OGE46706.1"/>
    </source>
</evidence>
<dbReference type="AlphaFoldDB" id="A0A1F5L0X5"/>
<dbReference type="SUPFAM" id="SSF49764">
    <property type="entry name" value="HSP20-like chaperones"/>
    <property type="match status" value="1"/>
</dbReference>
<dbReference type="STRING" id="1835702.A0A1F5L0X5"/>
<comment type="caution">
    <text evidence="4">The sequence shown here is derived from an EMBL/GenBank/DDBJ whole genome shotgun (WGS) entry which is preliminary data.</text>
</comment>
<dbReference type="EMBL" id="LXJU01000126">
    <property type="protein sequence ID" value="OGE46728.1"/>
    <property type="molecule type" value="Genomic_DNA"/>
</dbReference>
<dbReference type="RefSeq" id="XP_022482227.1">
    <property type="nucleotide sequence ID" value="XM_022637916.1"/>
</dbReference>
<dbReference type="Pfam" id="PF00011">
    <property type="entry name" value="HSP20"/>
    <property type="match status" value="1"/>
</dbReference>
<evidence type="ECO:0000313" key="8">
    <source>
        <dbReference type="Proteomes" id="UP000177622"/>
    </source>
</evidence>
<comment type="similarity">
    <text evidence="1 2">Belongs to the small heat shock protein (HSP20) family.</text>
</comment>
<dbReference type="InterPro" id="IPR008978">
    <property type="entry name" value="HSP20-like_chaperone"/>
</dbReference>
<dbReference type="Gene3D" id="2.60.40.790">
    <property type="match status" value="1"/>
</dbReference>
<dbReference type="Proteomes" id="UP000177622">
    <property type="component" value="Unassembled WGS sequence"/>
</dbReference>
<gene>
    <name evidence="7" type="ORF">PENARI_c118G04762</name>
    <name evidence="6" type="ORF">PENARI_c125G08738</name>
    <name evidence="5" type="ORF">PENARI_c126G12191</name>
    <name evidence="4" type="ORF">PENARI_c131G07409</name>
</gene>
<evidence type="ECO:0000256" key="1">
    <source>
        <dbReference type="PROSITE-ProRule" id="PRU00285"/>
    </source>
</evidence>
<keyword evidence="8" id="KW-1185">Reference proteome</keyword>
<organism evidence="4 8">
    <name type="scientific">Penicillium arizonense</name>
    <dbReference type="NCBI Taxonomy" id="1835702"/>
    <lineage>
        <taxon>Eukaryota</taxon>
        <taxon>Fungi</taxon>
        <taxon>Dikarya</taxon>
        <taxon>Ascomycota</taxon>
        <taxon>Pezizomycotina</taxon>
        <taxon>Eurotiomycetes</taxon>
        <taxon>Eurotiomycetidae</taxon>
        <taxon>Eurotiales</taxon>
        <taxon>Aspergillaceae</taxon>
        <taxon>Penicillium</taxon>
    </lineage>
</organism>
<dbReference type="GeneID" id="34582650"/>
<dbReference type="InterPro" id="IPR002068">
    <property type="entry name" value="A-crystallin/Hsp20_dom"/>
</dbReference>
<dbReference type="OrthoDB" id="1431247at2759"/>